<keyword evidence="2" id="KW-1185">Reference proteome</keyword>
<protein>
    <recommendedName>
        <fullName evidence="3">RNase H type-1 domain-containing protein</fullName>
    </recommendedName>
</protein>
<evidence type="ECO:0008006" key="3">
    <source>
        <dbReference type="Google" id="ProtNLM"/>
    </source>
</evidence>
<sequence>GWRLINNPNSLLTQVFKAKYYLQCDFLEARLRNLPSYTWQSIWAARGLLEKGICWRVGKGDKFSIEIGNGSPGCLEEDRVTNVVSSTARFGLSGPKGTKISMREIYVLGDRNLTKRCIVSERRPPENQTIHINFDAAYNPQQFRSASGLIAKNDSGKVLVSKSLLEKKVASLFTAKACVCSQAVRLGISNGVDSVKIKDDALTVIKNVSKGNESLIERFRGLRITEEDASVTGLDLSSRNSYGLRRSVHLNSPKSVFTQVKIPLELLQGTNLYSGSDLCQKKQQKNNRKSTHNMFE</sequence>
<dbReference type="Proteomes" id="UP000593575">
    <property type="component" value="Unassembled WGS sequence"/>
</dbReference>
<comment type="caution">
    <text evidence="1">The sequence shown here is derived from an EMBL/GenBank/DDBJ whole genome shotgun (WGS) entry which is preliminary data.</text>
</comment>
<feature type="non-terminal residue" evidence="1">
    <location>
        <position position="1"/>
    </location>
</feature>
<accession>A0A7J9K7X6</accession>
<organism evidence="1 2">
    <name type="scientific">Gossypium armourianum</name>
    <dbReference type="NCBI Taxonomy" id="34283"/>
    <lineage>
        <taxon>Eukaryota</taxon>
        <taxon>Viridiplantae</taxon>
        <taxon>Streptophyta</taxon>
        <taxon>Embryophyta</taxon>
        <taxon>Tracheophyta</taxon>
        <taxon>Spermatophyta</taxon>
        <taxon>Magnoliopsida</taxon>
        <taxon>eudicotyledons</taxon>
        <taxon>Gunneridae</taxon>
        <taxon>Pentapetalae</taxon>
        <taxon>rosids</taxon>
        <taxon>malvids</taxon>
        <taxon>Malvales</taxon>
        <taxon>Malvaceae</taxon>
        <taxon>Malvoideae</taxon>
        <taxon>Gossypium</taxon>
    </lineage>
</organism>
<evidence type="ECO:0000313" key="2">
    <source>
        <dbReference type="Proteomes" id="UP000593575"/>
    </source>
</evidence>
<gene>
    <name evidence="1" type="ORF">Goarm_002197</name>
</gene>
<proteinExistence type="predicted"/>
<reference evidence="1 2" key="1">
    <citation type="journal article" date="2019" name="Genome Biol. Evol.">
        <title>Insights into the evolution of the New World diploid cottons (Gossypium, subgenus Houzingenia) based on genome sequencing.</title>
        <authorList>
            <person name="Grover C.E."/>
            <person name="Arick M.A. 2nd"/>
            <person name="Thrash A."/>
            <person name="Conover J.L."/>
            <person name="Sanders W.S."/>
            <person name="Peterson D.G."/>
            <person name="Frelichowski J.E."/>
            <person name="Scheffler J.A."/>
            <person name="Scheffler B.E."/>
            <person name="Wendel J.F."/>
        </authorList>
    </citation>
    <scope>NUCLEOTIDE SEQUENCE [LARGE SCALE GENOMIC DNA]</scope>
    <source>
        <strain evidence="1">6</strain>
        <tissue evidence="1">Leaf</tissue>
    </source>
</reference>
<dbReference type="EMBL" id="JABFAE010000012">
    <property type="protein sequence ID" value="MBA0842369.1"/>
    <property type="molecule type" value="Genomic_DNA"/>
</dbReference>
<evidence type="ECO:0000313" key="1">
    <source>
        <dbReference type="EMBL" id="MBA0842369.1"/>
    </source>
</evidence>
<dbReference type="AlphaFoldDB" id="A0A7J9K7X6"/>
<name>A0A7J9K7X6_9ROSI</name>